<evidence type="ECO:0000313" key="2">
    <source>
        <dbReference type="Proteomes" id="UP000464671"/>
    </source>
</evidence>
<gene>
    <name evidence="1" type="ORF">tant81_gp045</name>
</gene>
<dbReference type="EMBL" id="MN812239">
    <property type="protein sequence ID" value="QHB40976.1"/>
    <property type="molecule type" value="Genomic_DNA"/>
</dbReference>
<proteinExistence type="predicted"/>
<name>A0A6B9LGS3_9CAUD</name>
<organism evidence="1 2">
    <name type="scientific">Flavobacterium phage vB_FspS_tant8-1</name>
    <dbReference type="NCBI Taxonomy" id="2686278"/>
    <lineage>
        <taxon>Viruses</taxon>
        <taxon>Duplodnaviria</taxon>
        <taxon>Heunggongvirae</taxon>
        <taxon>Uroviricota</taxon>
        <taxon>Caudoviricetes</taxon>
        <taxon>Tantvirus</taxon>
        <taxon>Tantvirus tant</taxon>
    </lineage>
</organism>
<evidence type="ECO:0000313" key="1">
    <source>
        <dbReference type="EMBL" id="QHB40976.1"/>
    </source>
</evidence>
<sequence>MFNSIDLFPKYKNLIGWRQHFDNSIMIDVGLTATETGEYYQQKHPALSLDIIQTLIPSTYDLNDYLENTIKDSMNEMFNDLFQYRQLNEYGKTLLEQSVLLNKYGWANDTITNQSRFVGLQIRVKSLSGLKAVIKEVGLQFASNETFTMYLFHSSKPDPIHSFEVNTTHSPGWTWKSTDIDLKSFKIEDYSGGVFVLGYYQDDLTSNAINYTNFNWDTGVCGGCNDPHLSVWKSIQNHFHVYPLYVTAGNYEKEKMFDMENAFYSSNQSFGLNLKFSVMCDLTDFFIQNKFAFKNLLGIKVTEKILNMMKFSQQINAIEENIKMMIIRDLEGDIDTKLTNIPTQYQKELKAVSFNISGINSVCLGCKEDAFSPNYGVV</sequence>
<keyword evidence="2" id="KW-1185">Reference proteome</keyword>
<dbReference type="Proteomes" id="UP000464671">
    <property type="component" value="Segment"/>
</dbReference>
<accession>A0A6B9LGS3</accession>
<protein>
    <submittedName>
        <fullName evidence="1">Uncharacterized protein</fullName>
    </submittedName>
</protein>
<reference evidence="1 2" key="1">
    <citation type="journal article" date="2020" name="Viruses">
        <title>Diversity and Host Interactions Among Virulent and Temperate Baltic Sea Flavobacterium Phages.</title>
        <authorList>
            <person name="Nilsson E."/>
            <person name="Bayfield O.W."/>
            <person name="Lundin D."/>
            <person name="Antson A.A."/>
            <person name="Holmfeldt K."/>
        </authorList>
    </citation>
    <scope>NUCLEOTIDE SEQUENCE [LARGE SCALE GENOMIC DNA]</scope>
</reference>